<gene>
    <name evidence="1" type="ORF">E1809_09140</name>
</gene>
<proteinExistence type="predicted"/>
<evidence type="ECO:0000313" key="1">
    <source>
        <dbReference type="EMBL" id="TDF96877.1"/>
    </source>
</evidence>
<dbReference type="AlphaFoldDB" id="A0A4R5KQ64"/>
<name>A0A4R5KQ64_9MICC</name>
<dbReference type="InterPro" id="IPR038765">
    <property type="entry name" value="Papain-like_cys_pep_sf"/>
</dbReference>
<keyword evidence="2" id="KW-1185">Reference proteome</keyword>
<evidence type="ECO:0000313" key="2">
    <source>
        <dbReference type="Proteomes" id="UP000295511"/>
    </source>
</evidence>
<protein>
    <submittedName>
        <fullName evidence="1">Uncharacterized protein</fullName>
    </submittedName>
</protein>
<sequence length="162" mass="18294">MHATGLEGRIIEEVTNSETHHTVVAIDETRCVSAEWPYVIVRNISDYPTLVWSRFELTDAERAAIVAEAERLIGRPYNLAVLFVILFSRAFHVPVPKFIRDWLKRRRPVDCSELCCMALEAGGIERFNTDAALVVPGDFQTMYESLGWLNANQRSSGITAQP</sequence>
<dbReference type="Gene3D" id="3.90.1720.10">
    <property type="entry name" value="endopeptidase domain like (from Nostoc punctiforme)"/>
    <property type="match status" value="1"/>
</dbReference>
<comment type="caution">
    <text evidence="1">The sequence shown here is derived from an EMBL/GenBank/DDBJ whole genome shotgun (WGS) entry which is preliminary data.</text>
</comment>
<dbReference type="SUPFAM" id="SSF54001">
    <property type="entry name" value="Cysteine proteinases"/>
    <property type="match status" value="1"/>
</dbReference>
<accession>A0A4R5KQ64</accession>
<reference evidence="1 2" key="1">
    <citation type="submission" date="2019-03" db="EMBL/GenBank/DDBJ databases">
        <title>Whole genome sequence of Arthrobacter sp JH1-1.</title>
        <authorList>
            <person name="Trinh H.N."/>
        </authorList>
    </citation>
    <scope>NUCLEOTIDE SEQUENCE [LARGE SCALE GENOMIC DNA]</scope>
    <source>
        <strain evidence="1 2">JH1-1</strain>
    </source>
</reference>
<dbReference type="RefSeq" id="WP_133203926.1">
    <property type="nucleotide sequence ID" value="NZ_SMRU01000009.1"/>
</dbReference>
<dbReference type="Proteomes" id="UP000295511">
    <property type="component" value="Unassembled WGS sequence"/>
</dbReference>
<dbReference type="EMBL" id="SMRU01000009">
    <property type="protein sequence ID" value="TDF96877.1"/>
    <property type="molecule type" value="Genomic_DNA"/>
</dbReference>
<organism evidence="1 2">
    <name type="scientific">Arthrobacter terricola</name>
    <dbReference type="NCBI Taxonomy" id="2547396"/>
    <lineage>
        <taxon>Bacteria</taxon>
        <taxon>Bacillati</taxon>
        <taxon>Actinomycetota</taxon>
        <taxon>Actinomycetes</taxon>
        <taxon>Micrococcales</taxon>
        <taxon>Micrococcaceae</taxon>
        <taxon>Arthrobacter</taxon>
    </lineage>
</organism>